<dbReference type="STRING" id="1384057.CD33_13890"/>
<dbReference type="PANTHER" id="PTHR39183">
    <property type="entry name" value="SPORE COAT PROTEIN F-LIKE PROTEIN YHCQ"/>
    <property type="match status" value="1"/>
</dbReference>
<evidence type="ECO:0000313" key="5">
    <source>
        <dbReference type="Proteomes" id="UP000030408"/>
    </source>
</evidence>
<dbReference type="RefSeq" id="WP_036201460.1">
    <property type="nucleotide sequence ID" value="NZ_AVCY01000003.1"/>
</dbReference>
<dbReference type="GO" id="GO:0030435">
    <property type="term" value="P:sporulation resulting in formation of a cellular spore"/>
    <property type="evidence" value="ECO:0007669"/>
    <property type="project" value="UniProtKB-KW"/>
</dbReference>
<dbReference type="AlphaFoldDB" id="A0A0A3HR57"/>
<dbReference type="InterPro" id="IPR012347">
    <property type="entry name" value="Ferritin-like"/>
</dbReference>
<name>A0A0A3HR57_9BACL</name>
<dbReference type="EMBL" id="JPVO01000053">
    <property type="protein sequence ID" value="KGR74859.1"/>
    <property type="molecule type" value="Genomic_DNA"/>
</dbReference>
<evidence type="ECO:0000313" key="4">
    <source>
        <dbReference type="EMBL" id="KGR74859.1"/>
    </source>
</evidence>
<sequence length="98" mass="10622">MTNNQNMGGMTAITDQVIATDLLLAAKSGIKNYAVALTETATPEVRETLKNQLSTAIETHGRITDYMIAKGYYYPGDVFQQLDVDLKAAGTALNLPQQ</sequence>
<comment type="subcellular location">
    <subcellularLocation>
        <location evidence="2">Spore coat</location>
    </subcellularLocation>
</comment>
<dbReference type="Gene3D" id="1.20.1260.10">
    <property type="match status" value="1"/>
</dbReference>
<reference evidence="4 5" key="1">
    <citation type="submission" date="2014-02" db="EMBL/GenBank/DDBJ databases">
        <title>Draft genome sequence of Lysinibacillus sinduriensis JCM 15800.</title>
        <authorList>
            <person name="Zhang F."/>
            <person name="Wang G."/>
            <person name="Zhang L."/>
        </authorList>
    </citation>
    <scope>NUCLEOTIDE SEQUENCE [LARGE SCALE GENOMIC DNA]</scope>
    <source>
        <strain evidence="4 5">JCM 15800</strain>
    </source>
</reference>
<dbReference type="Pfam" id="PF07875">
    <property type="entry name" value="Coat_F"/>
    <property type="match status" value="1"/>
</dbReference>
<evidence type="ECO:0000256" key="2">
    <source>
        <dbReference type="ARBA" id="ARBA00024325"/>
    </source>
</evidence>
<comment type="caution">
    <text evidence="4">The sequence shown here is derived from an EMBL/GenBank/DDBJ whole genome shotgun (WGS) entry which is preliminary data.</text>
</comment>
<accession>A0A0A3HR57</accession>
<proteinExistence type="inferred from homology"/>
<evidence type="ECO:0000256" key="3">
    <source>
        <dbReference type="ARBA" id="ARBA00024344"/>
    </source>
</evidence>
<dbReference type="Proteomes" id="UP000030408">
    <property type="component" value="Unassembled WGS sequence"/>
</dbReference>
<keyword evidence="5" id="KW-1185">Reference proteome</keyword>
<dbReference type="PANTHER" id="PTHR39183:SF1">
    <property type="entry name" value="SPORE COAT PROTEIN F-LIKE PROTEIN YHCQ"/>
    <property type="match status" value="1"/>
</dbReference>
<dbReference type="InterPro" id="IPR012851">
    <property type="entry name" value="Spore_coat_CotF-like"/>
</dbReference>
<evidence type="ECO:0000256" key="1">
    <source>
        <dbReference type="ARBA" id="ARBA00022969"/>
    </source>
</evidence>
<organism evidence="4 5">
    <name type="scientific">Ureibacillus sinduriensis BLB-1 = JCM 15800</name>
    <dbReference type="NCBI Taxonomy" id="1384057"/>
    <lineage>
        <taxon>Bacteria</taxon>
        <taxon>Bacillati</taxon>
        <taxon>Bacillota</taxon>
        <taxon>Bacilli</taxon>
        <taxon>Bacillales</taxon>
        <taxon>Caryophanaceae</taxon>
        <taxon>Ureibacillus</taxon>
    </lineage>
</organism>
<gene>
    <name evidence="4" type="ORF">CD33_13890</name>
</gene>
<dbReference type="OrthoDB" id="1930261at2"/>
<protein>
    <submittedName>
        <fullName evidence="4">Spore gernimation protein GerQ</fullName>
    </submittedName>
</protein>
<comment type="similarity">
    <text evidence="3">Belongs to the CotF family.</text>
</comment>
<dbReference type="eggNOG" id="COG5577">
    <property type="taxonomic scope" value="Bacteria"/>
</dbReference>
<keyword evidence="1" id="KW-0749">Sporulation</keyword>